<evidence type="ECO:0000313" key="1">
    <source>
        <dbReference type="EMBL" id="KIL53963.1"/>
    </source>
</evidence>
<organism evidence="1 2">
    <name type="scientific">Amanita muscaria (strain Koide BX008)</name>
    <dbReference type="NCBI Taxonomy" id="946122"/>
    <lineage>
        <taxon>Eukaryota</taxon>
        <taxon>Fungi</taxon>
        <taxon>Dikarya</taxon>
        <taxon>Basidiomycota</taxon>
        <taxon>Agaricomycotina</taxon>
        <taxon>Agaricomycetes</taxon>
        <taxon>Agaricomycetidae</taxon>
        <taxon>Agaricales</taxon>
        <taxon>Pluteineae</taxon>
        <taxon>Amanitaceae</taxon>
        <taxon>Amanita</taxon>
    </lineage>
</organism>
<dbReference type="EMBL" id="KN819075">
    <property type="protein sequence ID" value="KIL53963.1"/>
    <property type="molecule type" value="Genomic_DNA"/>
</dbReference>
<reference evidence="1 2" key="1">
    <citation type="submission" date="2014-04" db="EMBL/GenBank/DDBJ databases">
        <title>Evolutionary Origins and Diversification of the Mycorrhizal Mutualists.</title>
        <authorList>
            <consortium name="DOE Joint Genome Institute"/>
            <consortium name="Mycorrhizal Genomics Consortium"/>
            <person name="Kohler A."/>
            <person name="Kuo A."/>
            <person name="Nagy L.G."/>
            <person name="Floudas D."/>
            <person name="Copeland A."/>
            <person name="Barry K.W."/>
            <person name="Cichocki N."/>
            <person name="Veneault-Fourrey C."/>
            <person name="LaButti K."/>
            <person name="Lindquist E.A."/>
            <person name="Lipzen A."/>
            <person name="Lundell T."/>
            <person name="Morin E."/>
            <person name="Murat C."/>
            <person name="Riley R."/>
            <person name="Ohm R."/>
            <person name="Sun H."/>
            <person name="Tunlid A."/>
            <person name="Henrissat B."/>
            <person name="Grigoriev I.V."/>
            <person name="Hibbett D.S."/>
            <person name="Martin F."/>
        </authorList>
    </citation>
    <scope>NUCLEOTIDE SEQUENCE [LARGE SCALE GENOMIC DNA]</scope>
    <source>
        <strain evidence="1 2">Koide BX008</strain>
    </source>
</reference>
<sequence length="64" mass="7218">SVLTDWLITQWCWVNTVKVCLFKPLPSLLPVYHANFAAHVFAPPILITPLLVDALRIIIGYDIS</sequence>
<gene>
    <name evidence="1" type="ORF">M378DRAFT_174507</name>
</gene>
<dbReference type="HOGENOM" id="CLU_2873697_0_0_1"/>
<feature type="non-terminal residue" evidence="1">
    <location>
        <position position="1"/>
    </location>
</feature>
<protein>
    <submittedName>
        <fullName evidence="1">Uncharacterized protein</fullName>
    </submittedName>
</protein>
<dbReference type="Proteomes" id="UP000054549">
    <property type="component" value="Unassembled WGS sequence"/>
</dbReference>
<evidence type="ECO:0000313" key="2">
    <source>
        <dbReference type="Proteomes" id="UP000054549"/>
    </source>
</evidence>
<name>A0A0C2WD56_AMAMK</name>
<accession>A0A0C2WD56</accession>
<proteinExistence type="predicted"/>
<dbReference type="InParanoid" id="A0A0C2WD56"/>
<keyword evidence="2" id="KW-1185">Reference proteome</keyword>
<dbReference type="AlphaFoldDB" id="A0A0C2WD56"/>